<dbReference type="InterPro" id="IPR017853">
    <property type="entry name" value="GH"/>
</dbReference>
<dbReference type="Proteomes" id="UP000294616">
    <property type="component" value="Unassembled WGS sequence"/>
</dbReference>
<evidence type="ECO:0000256" key="1">
    <source>
        <dbReference type="SAM" id="SignalP"/>
    </source>
</evidence>
<gene>
    <name evidence="4" type="ORF">C8N28_2714</name>
</gene>
<dbReference type="Pfam" id="PF13204">
    <property type="entry name" value="Apiosidase"/>
    <property type="match status" value="1"/>
</dbReference>
<sequence>MKQLLTYFLLLFTLPAFAQLKVSADHHYLQTNDGKPFFWLGDTAWELFHRLNRQDADLYLEDRANKGFTIIQAVVLAELDGLNTPNAYGEKPLINNDPTQPNEEYFKHVDYIVKKAEKLGLIVGMLPSWGDKWNKAWGVGPEIFTPENARIFGEYLGKRYKNNSIVWIMGGDRDIVDQEDRDIITAMVEGLKKGDEGKHLFTFHPAGGKSSSNFFKDAQWIDFHMSQTGHSKESKNYLFNIKNRTLTPVRPHLDGEPRYEDHPNQFNPVKFGWMDDFDARQTAYWSMLSGAFGHTYGNHNIWQFYTEDRAPVSWARTNWKVALNQLGAIQVGFMRRVFEKRNWQRLVPDQSILPKDNIENEEYQMASISQDGDFLFAYLPYGNKVKINTEKLTGKQLKGWLFNPHDGYTISLGNFENTGSKEIEPPSMGRGSDWLVIIDDAAKNYPNPQIINLLSKIH</sequence>
<dbReference type="InterPro" id="IPR025277">
    <property type="entry name" value="Apiosidase-like_cat_dom"/>
</dbReference>
<feature type="signal peptide" evidence="1">
    <location>
        <begin position="1"/>
        <end position="18"/>
    </location>
</feature>
<evidence type="ECO:0000313" key="4">
    <source>
        <dbReference type="EMBL" id="TCK80956.1"/>
    </source>
</evidence>
<keyword evidence="1" id="KW-0732">Signal</keyword>
<evidence type="ECO:0000259" key="2">
    <source>
        <dbReference type="Pfam" id="PF12904"/>
    </source>
</evidence>
<dbReference type="PANTHER" id="PTHR37836">
    <property type="entry name" value="LMO1036 PROTEIN"/>
    <property type="match status" value="1"/>
</dbReference>
<name>A0A4R1LPE4_9SPHI</name>
<evidence type="ECO:0000259" key="3">
    <source>
        <dbReference type="Pfam" id="PF13204"/>
    </source>
</evidence>
<protein>
    <submittedName>
        <fullName evidence="4">Collagenase-like protein with putative collagen-binding domain</fullName>
    </submittedName>
</protein>
<proteinExistence type="predicted"/>
<feature type="domain" description="Apiosidase-like catalytic" evidence="3">
    <location>
        <begin position="24"/>
        <end position="343"/>
    </location>
</feature>
<feature type="chain" id="PRO_5020351114" evidence="1">
    <location>
        <begin position="19"/>
        <end position="458"/>
    </location>
</feature>
<dbReference type="PANTHER" id="PTHR37836:SF3">
    <property type="entry name" value="ENDOGLUCANASE"/>
    <property type="match status" value="1"/>
</dbReference>
<comment type="caution">
    <text evidence="4">The sequence shown here is derived from an EMBL/GenBank/DDBJ whole genome shotgun (WGS) entry which is preliminary data.</text>
</comment>
<keyword evidence="5" id="KW-1185">Reference proteome</keyword>
<dbReference type="SUPFAM" id="SSF51445">
    <property type="entry name" value="(Trans)glycosidases"/>
    <property type="match status" value="1"/>
</dbReference>
<organism evidence="4 5">
    <name type="scientific">Albibacterium bauzanense</name>
    <dbReference type="NCBI Taxonomy" id="653929"/>
    <lineage>
        <taxon>Bacteria</taxon>
        <taxon>Pseudomonadati</taxon>
        <taxon>Bacteroidota</taxon>
        <taxon>Sphingobacteriia</taxon>
        <taxon>Sphingobacteriales</taxon>
        <taxon>Sphingobacteriaceae</taxon>
        <taxon>Albibacterium</taxon>
    </lineage>
</organism>
<dbReference type="AlphaFoldDB" id="A0A4R1LPE4"/>
<evidence type="ECO:0000313" key="5">
    <source>
        <dbReference type="Proteomes" id="UP000294616"/>
    </source>
</evidence>
<dbReference type="EMBL" id="SMGO01000003">
    <property type="protein sequence ID" value="TCK80956.1"/>
    <property type="molecule type" value="Genomic_DNA"/>
</dbReference>
<dbReference type="InterPro" id="IPR024749">
    <property type="entry name" value="Collagen-bd_put"/>
</dbReference>
<dbReference type="OrthoDB" id="59486at2"/>
<feature type="domain" description="Putative collagen-binding" evidence="2">
    <location>
        <begin position="347"/>
        <end position="439"/>
    </location>
</feature>
<dbReference type="RefSeq" id="WP_132225728.1">
    <property type="nucleotide sequence ID" value="NZ_SMGO01000003.1"/>
</dbReference>
<dbReference type="Gene3D" id="3.20.20.80">
    <property type="entry name" value="Glycosidases"/>
    <property type="match status" value="1"/>
</dbReference>
<reference evidence="4 5" key="1">
    <citation type="submission" date="2019-03" db="EMBL/GenBank/DDBJ databases">
        <title>Genomic Encyclopedia of Archaeal and Bacterial Type Strains, Phase II (KMG-II): from individual species to whole genera.</title>
        <authorList>
            <person name="Goeker M."/>
        </authorList>
    </citation>
    <scope>NUCLEOTIDE SEQUENCE [LARGE SCALE GENOMIC DNA]</scope>
    <source>
        <strain evidence="4 5">DSM 22554</strain>
    </source>
</reference>
<dbReference type="Pfam" id="PF12904">
    <property type="entry name" value="Collagen_bind_2"/>
    <property type="match status" value="1"/>
</dbReference>
<accession>A0A4R1LPE4</accession>